<dbReference type="PANTHER" id="PTHR32332:SF20">
    <property type="entry name" value="2-NITROPROPANE DIOXYGENASE-LIKE PROTEIN"/>
    <property type="match status" value="1"/>
</dbReference>
<sequence>MSAMTDARETLNRLWKPGCDFLGSEVAILGGAMSWVSERNLVSAISNAGGFGVIACGAMTPERLEEEIVATQALTKRPFGVNLITMHPELDRLVDVCLAHNVSHVVLAGGVPTSATIKRVRDGGARAIGFAPALALGKRLVKLGIEALIIEGSEAGGHVGPVSLTVLAQEILPHIKDVPVFVAGGLGRGDAIVSYLEQGASGAQLGTIFAASQESIAHENFKKAFLRANARDAVTSVQLDEQFPVIPVRGLANAGSRGFLKHQAETIQKFQNGAVSKEDAQLSIEHFWAGALRRAVMDGDVDNGSVMAGQSVGMVKEIRPVSEIIATLVEQAVEAIAKREDRVHAPAWSGYSAMSPPSDIRTMPLRSDQPSVGTILRTRREELGWQIEDVAQWLRIRSRLLVALEADDLSSLAGVAYAVGFLRTYAHAMQLDADGLVARFRQEYRGVVNRKTDLVFPQPEGERGLPVGLLVGAGLVVVVAAYAGWYRFASHESPADRRVPAVAELMSGAATPATTSPQVASVMPGRAPTPEPHVSQSVAPAMTPSVEAPPAKALPLAVPPASQVQPAPAVTAGAEAGSEDVDQNAGDQFGPATNTPAETPAPAVPVGSVVVRLLAPVWMQVKDKDGHVLVSRVLKAGESWQGDAAGAPFRMSFGNAGGVVLSTDGTTSAPLGRQGEVRRNVEVTAEAIKSGAFGNGVALPAQPASEPSNPSAVPEAVDASQDSPAPVVKPVPHRAKAPAKPSAELSADDLNARQLDQSSPSH</sequence>
<evidence type="ECO:0000256" key="4">
    <source>
        <dbReference type="SAM" id="MobiDB-lite"/>
    </source>
</evidence>
<reference evidence="7" key="1">
    <citation type="journal article" date="2019" name="Int. J. Syst. Evol. Microbiol.">
        <title>The Global Catalogue of Microorganisms (GCM) 10K type strain sequencing project: providing services to taxonomists for standard genome sequencing and annotation.</title>
        <authorList>
            <consortium name="The Broad Institute Genomics Platform"/>
            <consortium name="The Broad Institute Genome Sequencing Center for Infectious Disease"/>
            <person name="Wu L."/>
            <person name="Ma J."/>
        </authorList>
    </citation>
    <scope>NUCLEOTIDE SEQUENCE [LARGE SCALE GENOMIC DNA]</scope>
    <source>
        <strain evidence="7">NBRC 3271</strain>
    </source>
</reference>
<evidence type="ECO:0000313" key="7">
    <source>
        <dbReference type="Proteomes" id="UP001156613"/>
    </source>
</evidence>
<feature type="region of interest" description="Disordered" evidence="4">
    <location>
        <begin position="562"/>
        <end position="601"/>
    </location>
</feature>
<evidence type="ECO:0000256" key="1">
    <source>
        <dbReference type="ARBA" id="ARBA00022630"/>
    </source>
</evidence>
<dbReference type="SUPFAM" id="SSF51412">
    <property type="entry name" value="Inosine monophosphate dehydrogenase (IMPDH)"/>
    <property type="match status" value="1"/>
</dbReference>
<dbReference type="Gene3D" id="1.10.260.40">
    <property type="entry name" value="lambda repressor-like DNA-binding domains"/>
    <property type="match status" value="1"/>
</dbReference>
<name>A0ABQ5WHV2_GLUJA</name>
<evidence type="ECO:0000256" key="3">
    <source>
        <dbReference type="ARBA" id="ARBA00023002"/>
    </source>
</evidence>
<keyword evidence="2" id="KW-0288">FMN</keyword>
<protein>
    <recommendedName>
        <fullName evidence="5">Cytoskeleton protein RodZ-like C-terminal domain-containing protein</fullName>
    </recommendedName>
</protein>
<feature type="region of interest" description="Disordered" evidence="4">
    <location>
        <begin position="510"/>
        <end position="538"/>
    </location>
</feature>
<proteinExistence type="predicted"/>
<dbReference type="Proteomes" id="UP001156613">
    <property type="component" value="Unassembled WGS sequence"/>
</dbReference>
<dbReference type="Pfam" id="PF03060">
    <property type="entry name" value="NMO"/>
    <property type="match status" value="2"/>
</dbReference>
<dbReference type="EMBL" id="BSNT01000020">
    <property type="protein sequence ID" value="GLQ59532.1"/>
    <property type="molecule type" value="Genomic_DNA"/>
</dbReference>
<feature type="compositionally biased region" description="Low complexity" evidence="4">
    <location>
        <begin position="591"/>
        <end position="601"/>
    </location>
</feature>
<comment type="caution">
    <text evidence="6">The sequence shown here is derived from an EMBL/GenBank/DDBJ whole genome shotgun (WGS) entry which is preliminary data.</text>
</comment>
<organism evidence="6 7">
    <name type="scientific">Gluconobacter japonicus</name>
    <dbReference type="NCBI Taxonomy" id="376620"/>
    <lineage>
        <taxon>Bacteria</taxon>
        <taxon>Pseudomonadati</taxon>
        <taxon>Pseudomonadota</taxon>
        <taxon>Alphaproteobacteria</taxon>
        <taxon>Acetobacterales</taxon>
        <taxon>Acetobacteraceae</taxon>
        <taxon>Gluconobacter</taxon>
    </lineage>
</organism>
<feature type="domain" description="Cytoskeleton protein RodZ-like C-terminal" evidence="5">
    <location>
        <begin position="611"/>
        <end position="679"/>
    </location>
</feature>
<dbReference type="InterPro" id="IPR010982">
    <property type="entry name" value="Lambda_DNA-bd_dom_sf"/>
</dbReference>
<dbReference type="InterPro" id="IPR004136">
    <property type="entry name" value="NMO"/>
</dbReference>
<feature type="region of interest" description="Disordered" evidence="4">
    <location>
        <begin position="698"/>
        <end position="762"/>
    </location>
</feature>
<dbReference type="InterPro" id="IPR013785">
    <property type="entry name" value="Aldolase_TIM"/>
</dbReference>
<accession>A0ABQ5WHV2</accession>
<keyword evidence="1" id="KW-0285">Flavoprotein</keyword>
<evidence type="ECO:0000259" key="5">
    <source>
        <dbReference type="Pfam" id="PF13464"/>
    </source>
</evidence>
<dbReference type="Gene3D" id="3.20.20.70">
    <property type="entry name" value="Aldolase class I"/>
    <property type="match status" value="1"/>
</dbReference>
<gene>
    <name evidence="6" type="ORF">GCM10010937_13350</name>
</gene>
<evidence type="ECO:0000313" key="6">
    <source>
        <dbReference type="EMBL" id="GLQ59532.1"/>
    </source>
</evidence>
<dbReference type="Pfam" id="PF13464">
    <property type="entry name" value="RodZ_C"/>
    <property type="match status" value="1"/>
</dbReference>
<dbReference type="InterPro" id="IPR025194">
    <property type="entry name" value="RodZ-like_C"/>
</dbReference>
<keyword evidence="7" id="KW-1185">Reference proteome</keyword>
<feature type="compositionally biased region" description="Low complexity" evidence="4">
    <location>
        <begin position="562"/>
        <end position="572"/>
    </location>
</feature>
<evidence type="ECO:0000256" key="2">
    <source>
        <dbReference type="ARBA" id="ARBA00022643"/>
    </source>
</evidence>
<dbReference type="Pfam" id="PF13413">
    <property type="entry name" value="HTH_25"/>
    <property type="match status" value="1"/>
</dbReference>
<dbReference type="PANTHER" id="PTHR32332">
    <property type="entry name" value="2-NITROPROPANE DIOXYGENASE"/>
    <property type="match status" value="1"/>
</dbReference>
<dbReference type="CDD" id="cd04730">
    <property type="entry name" value="NPD_like"/>
    <property type="match status" value="1"/>
</dbReference>
<keyword evidence="3" id="KW-0560">Oxidoreductase</keyword>